<keyword evidence="3" id="KW-1185">Reference proteome</keyword>
<dbReference type="Pfam" id="PF13672">
    <property type="entry name" value="PP2C_2"/>
    <property type="match status" value="1"/>
</dbReference>
<dbReference type="Proteomes" id="UP000730161">
    <property type="component" value="Unassembled WGS sequence"/>
</dbReference>
<feature type="domain" description="PPM-type phosphatase" evidence="1">
    <location>
        <begin position="9"/>
        <end position="243"/>
    </location>
</feature>
<dbReference type="SUPFAM" id="SSF81606">
    <property type="entry name" value="PP2C-like"/>
    <property type="match status" value="1"/>
</dbReference>
<dbReference type="GO" id="GO:0004722">
    <property type="term" value="F:protein serine/threonine phosphatase activity"/>
    <property type="evidence" value="ECO:0007669"/>
    <property type="project" value="InterPro"/>
</dbReference>
<dbReference type="InterPro" id="IPR015655">
    <property type="entry name" value="PP2C"/>
</dbReference>
<comment type="caution">
    <text evidence="2">The sequence shown here is derived from an EMBL/GenBank/DDBJ whole genome shotgun (WGS) entry which is preliminary data.</text>
</comment>
<dbReference type="CDD" id="cd00143">
    <property type="entry name" value="PP2Cc"/>
    <property type="match status" value="1"/>
</dbReference>
<dbReference type="RefSeq" id="WP_211530058.1">
    <property type="nucleotide sequence ID" value="NZ_JWHL01000002.1"/>
</dbReference>
<dbReference type="EMBL" id="JWHL01000002">
    <property type="protein sequence ID" value="MBR1368448.1"/>
    <property type="molecule type" value="Genomic_DNA"/>
</dbReference>
<sequence>MIGRMMTVGSEIAGLTCRGGRPANEDSFTILPLSDGYLIAVADGIGGQVAGDRASSIAITTLRDYFSEAYTGGLKLDECHRKLEGGFTAADKAVKAAATGDAQGMGTTLVAAFIRRNKAIIAHTGDSRAYHLSGRVVSVTRDHSLVAEMVQRGLLDASEVIHHPLRSYITRSIGGDFTVSTKSITLHPGDVLLLASDGFYEHLDEQILSCESLRDDPAGILRRLMHRVLAVTRDNATGIVYRSPVYSIGQKE</sequence>
<dbReference type="AlphaFoldDB" id="A0A8J7W921"/>
<organism evidence="2 3">
    <name type="scientific">Methanocalculus chunghsingensis</name>
    <dbReference type="NCBI Taxonomy" id="156457"/>
    <lineage>
        <taxon>Archaea</taxon>
        <taxon>Methanobacteriati</taxon>
        <taxon>Methanobacteriota</taxon>
        <taxon>Stenosarchaea group</taxon>
        <taxon>Methanomicrobia</taxon>
        <taxon>Methanomicrobiales</taxon>
        <taxon>Methanocalculaceae</taxon>
        <taxon>Methanocalculus</taxon>
    </lineage>
</organism>
<dbReference type="SMART" id="SM00332">
    <property type="entry name" value="PP2Cc"/>
    <property type="match status" value="1"/>
</dbReference>
<evidence type="ECO:0000313" key="2">
    <source>
        <dbReference type="EMBL" id="MBR1368448.1"/>
    </source>
</evidence>
<dbReference type="PROSITE" id="PS51746">
    <property type="entry name" value="PPM_2"/>
    <property type="match status" value="1"/>
</dbReference>
<dbReference type="PANTHER" id="PTHR47992">
    <property type="entry name" value="PROTEIN PHOSPHATASE"/>
    <property type="match status" value="1"/>
</dbReference>
<dbReference type="Gene3D" id="3.60.40.10">
    <property type="entry name" value="PPM-type phosphatase domain"/>
    <property type="match status" value="1"/>
</dbReference>
<dbReference type="OrthoDB" id="198002at2157"/>
<dbReference type="InterPro" id="IPR001932">
    <property type="entry name" value="PPM-type_phosphatase-like_dom"/>
</dbReference>
<dbReference type="InterPro" id="IPR036457">
    <property type="entry name" value="PPM-type-like_dom_sf"/>
</dbReference>
<evidence type="ECO:0000313" key="3">
    <source>
        <dbReference type="Proteomes" id="UP000730161"/>
    </source>
</evidence>
<evidence type="ECO:0000259" key="1">
    <source>
        <dbReference type="PROSITE" id="PS51746"/>
    </source>
</evidence>
<protein>
    <recommendedName>
        <fullName evidence="1">PPM-type phosphatase domain-containing protein</fullName>
    </recommendedName>
</protein>
<name>A0A8J7W921_9EURY</name>
<dbReference type="SMART" id="SM00331">
    <property type="entry name" value="PP2C_SIG"/>
    <property type="match status" value="1"/>
</dbReference>
<reference evidence="2" key="1">
    <citation type="submission" date="2014-12" db="EMBL/GenBank/DDBJ databases">
        <authorList>
            <person name="Huang H.-H."/>
            <person name="Chen S.-C."/>
            <person name="Lai M.-C."/>
        </authorList>
    </citation>
    <scope>NUCLEOTIDE SEQUENCE</scope>
    <source>
        <strain evidence="2">K1F9705b</strain>
    </source>
</reference>
<accession>A0A8J7W921</accession>
<proteinExistence type="predicted"/>
<gene>
    <name evidence="2" type="ORF">RJ53_02590</name>
</gene>